<protein>
    <recommendedName>
        <fullName evidence="1">undecaprenyl-diphosphate phosphatase</fullName>
        <ecNumber evidence="1">3.6.1.27</ecNumber>
    </recommendedName>
    <alternativeName>
        <fullName evidence="2">Undecaprenyl pyrophosphate phosphatase</fullName>
    </alternativeName>
</protein>
<dbReference type="PANTHER" id="PTHR14969">
    <property type="entry name" value="SPHINGOSINE-1-PHOSPHATE PHOSPHOHYDROLASE"/>
    <property type="match status" value="1"/>
</dbReference>
<dbReference type="Pfam" id="PF01569">
    <property type="entry name" value="PAP2"/>
    <property type="match status" value="1"/>
</dbReference>
<dbReference type="SMART" id="SM00014">
    <property type="entry name" value="acidPPc"/>
    <property type="match status" value="1"/>
</dbReference>
<dbReference type="GO" id="GO:0050380">
    <property type="term" value="F:undecaprenyl-diphosphatase activity"/>
    <property type="evidence" value="ECO:0007669"/>
    <property type="project" value="UniProtKB-EC"/>
</dbReference>
<reference evidence="6" key="1">
    <citation type="journal article" date="2018" name="Int. J. Syst. Evol. Microbiol.">
        <title>Neptunicella marina gen. nov., sp. nov., isolated from surface seawater.</title>
        <authorList>
            <person name="Liu X."/>
            <person name="Lai Q."/>
            <person name="Du Y."/>
            <person name="Zhang X."/>
            <person name="Liu Z."/>
            <person name="Sun F."/>
            <person name="Shao Z."/>
        </authorList>
    </citation>
    <scope>NUCLEOTIDE SEQUENCE</scope>
    <source>
        <strain evidence="6">S27-2</strain>
    </source>
</reference>
<dbReference type="EC" id="3.6.1.27" evidence="1"/>
<dbReference type="Gene3D" id="1.20.144.10">
    <property type="entry name" value="Phosphatidic acid phosphatase type 2/haloperoxidase"/>
    <property type="match status" value="1"/>
</dbReference>
<dbReference type="Proteomes" id="UP000601768">
    <property type="component" value="Unassembled WGS sequence"/>
</dbReference>
<evidence type="ECO:0000259" key="5">
    <source>
        <dbReference type="SMART" id="SM00014"/>
    </source>
</evidence>
<dbReference type="SUPFAM" id="SSF48317">
    <property type="entry name" value="Acid phosphatase/Vanadium-dependent haloperoxidase"/>
    <property type="match status" value="1"/>
</dbReference>
<dbReference type="InterPro" id="IPR036938">
    <property type="entry name" value="PAP2/HPO_sf"/>
</dbReference>
<dbReference type="CDD" id="cd03394">
    <property type="entry name" value="PAP2_like_5"/>
    <property type="match status" value="1"/>
</dbReference>
<feature type="chain" id="PRO_5035229675" description="undecaprenyl-diphosphate phosphatase" evidence="4">
    <location>
        <begin position="24"/>
        <end position="178"/>
    </location>
</feature>
<dbReference type="RefSeq" id="WP_186508124.1">
    <property type="nucleotide sequence ID" value="NZ_JACNEP010000020.1"/>
</dbReference>
<reference evidence="6" key="2">
    <citation type="submission" date="2020-08" db="EMBL/GenBank/DDBJ databases">
        <authorList>
            <person name="Lai Q."/>
        </authorList>
    </citation>
    <scope>NUCLEOTIDE SEQUENCE</scope>
    <source>
        <strain evidence="6">S27-2</strain>
    </source>
</reference>
<dbReference type="AlphaFoldDB" id="A0A8J6IZ68"/>
<dbReference type="EMBL" id="JACNEP010000020">
    <property type="protein sequence ID" value="MBC3767546.1"/>
    <property type="molecule type" value="Genomic_DNA"/>
</dbReference>
<keyword evidence="4" id="KW-0732">Signal</keyword>
<dbReference type="PANTHER" id="PTHR14969:SF13">
    <property type="entry name" value="AT30094P"/>
    <property type="match status" value="1"/>
</dbReference>
<keyword evidence="7" id="KW-1185">Reference proteome</keyword>
<gene>
    <name evidence="6" type="ORF">H8B19_16830</name>
</gene>
<evidence type="ECO:0000313" key="6">
    <source>
        <dbReference type="EMBL" id="MBC3767546.1"/>
    </source>
</evidence>
<evidence type="ECO:0000256" key="3">
    <source>
        <dbReference type="ARBA" id="ARBA00047594"/>
    </source>
</evidence>
<feature type="signal peptide" evidence="4">
    <location>
        <begin position="1"/>
        <end position="23"/>
    </location>
</feature>
<evidence type="ECO:0000313" key="7">
    <source>
        <dbReference type="Proteomes" id="UP000601768"/>
    </source>
</evidence>
<evidence type="ECO:0000256" key="1">
    <source>
        <dbReference type="ARBA" id="ARBA00012374"/>
    </source>
</evidence>
<sequence length="178" mass="19701">MTARFPLPLILLVLYLFSQNSFAKSDTETYGDIGAVTLPLFAAGWSYLNNDQQGIEQFSKAALSNLALTQLLKYAVHKKRPQGNSYTSFPSMHSSVAFQSATYLQKRYGWKYGVPAYTLASYVGWSRVKSNQHYSIDVLAGAAIGILSSAYFTERYKDLNIAPYANADGVGVHLAMNF</sequence>
<name>A0A8J6IZ68_9ALTE</name>
<organism evidence="6 7">
    <name type="scientific">Neptunicella marina</name>
    <dbReference type="NCBI Taxonomy" id="2125989"/>
    <lineage>
        <taxon>Bacteria</taxon>
        <taxon>Pseudomonadati</taxon>
        <taxon>Pseudomonadota</taxon>
        <taxon>Gammaproteobacteria</taxon>
        <taxon>Alteromonadales</taxon>
        <taxon>Alteromonadaceae</taxon>
        <taxon>Neptunicella</taxon>
    </lineage>
</organism>
<evidence type="ECO:0000256" key="2">
    <source>
        <dbReference type="ARBA" id="ARBA00032707"/>
    </source>
</evidence>
<proteinExistence type="predicted"/>
<dbReference type="InterPro" id="IPR000326">
    <property type="entry name" value="PAP2/HPO"/>
</dbReference>
<accession>A0A8J6IZ68</accession>
<evidence type="ECO:0000256" key="4">
    <source>
        <dbReference type="SAM" id="SignalP"/>
    </source>
</evidence>
<comment type="catalytic activity">
    <reaction evidence="3">
        <text>di-trans,octa-cis-undecaprenyl diphosphate + H2O = di-trans,octa-cis-undecaprenyl phosphate + phosphate + H(+)</text>
        <dbReference type="Rhea" id="RHEA:28094"/>
        <dbReference type="ChEBI" id="CHEBI:15377"/>
        <dbReference type="ChEBI" id="CHEBI:15378"/>
        <dbReference type="ChEBI" id="CHEBI:43474"/>
        <dbReference type="ChEBI" id="CHEBI:58405"/>
        <dbReference type="ChEBI" id="CHEBI:60392"/>
        <dbReference type="EC" id="3.6.1.27"/>
    </reaction>
</comment>
<comment type="caution">
    <text evidence="6">The sequence shown here is derived from an EMBL/GenBank/DDBJ whole genome shotgun (WGS) entry which is preliminary data.</text>
</comment>
<feature type="domain" description="Phosphatidic acid phosphatase type 2/haloperoxidase" evidence="5">
    <location>
        <begin position="53"/>
        <end position="153"/>
    </location>
</feature>